<feature type="domain" description="PLD phosphodiesterase" evidence="1">
    <location>
        <begin position="337"/>
        <end position="364"/>
    </location>
</feature>
<accession>A0A0C2BVD4</accession>
<dbReference type="STRING" id="709839.TSA66_24085"/>
<proteinExistence type="predicted"/>
<dbReference type="InterPro" id="IPR025202">
    <property type="entry name" value="PLD-like_dom"/>
</dbReference>
<dbReference type="Pfam" id="PF13091">
    <property type="entry name" value="PLDc_2"/>
    <property type="match status" value="2"/>
</dbReference>
<reference evidence="2 3" key="1">
    <citation type="submission" date="2014-12" db="EMBL/GenBank/DDBJ databases">
        <title>Denitrispirillum autotrophicum gen. nov., sp. nov., Denitrifying, Facultatively Autotrophic Bacteria Isolated from Rice Paddy Soil.</title>
        <authorList>
            <person name="Ishii S."/>
            <person name="Ashida N."/>
            <person name="Ohno H."/>
            <person name="Otsuka S."/>
            <person name="Yokota A."/>
            <person name="Senoo K."/>
        </authorList>
    </citation>
    <scope>NUCLEOTIDE SEQUENCE [LARGE SCALE GENOMIC DNA]</scope>
    <source>
        <strain evidence="2 3">TSA66</strain>
    </source>
</reference>
<dbReference type="EMBL" id="JWJG01000028">
    <property type="protein sequence ID" value="KIF83969.1"/>
    <property type="molecule type" value="Genomic_DNA"/>
</dbReference>
<dbReference type="PANTHER" id="PTHR21248:SF22">
    <property type="entry name" value="PHOSPHOLIPASE D"/>
    <property type="match status" value="1"/>
</dbReference>
<dbReference type="GO" id="GO:0030572">
    <property type="term" value="F:phosphatidyltransferase activity"/>
    <property type="evidence" value="ECO:0007669"/>
    <property type="project" value="UniProtKB-ARBA"/>
</dbReference>
<sequence>MVNTHGELTDSRTQAVLTTLKEKAGASDILTKHVAAEEAISGTPLVAGNKVRLLDDGPMTMRAMMSAIRAARDHINLETYIFEDDEVGRALADLLIEKQAAGVRVNLIYDSVGTIDTPREFFARLRAAGIGTLEFNPANPLHASGDWELNQRDHRKLLVVDGRIAFTGGVNISKVYGKSSFLKSKRQAPPKDAKEAAWRDTHMQIEGPVVAEFQKLFLETWQRKTGSRPGDARYFPPLTAQGTALVRALGSTPEHADYTIYKTYISALANADKSAHLTTAYFVPDRQIMQAMLDAARRGVDVTIVFPSFTDVGMILYAGRAYYDRLLEAGIKIYERKDAMLHAKTAVIDGVWSTIGSTNLDMRSFLHNDEINAVVLDAEFADRMEALFQRDLKESVEITRQQWSRRGPVERIKEWAVQLFAYWL</sequence>
<dbReference type="GO" id="GO:0032049">
    <property type="term" value="P:cardiolipin biosynthetic process"/>
    <property type="evidence" value="ECO:0007669"/>
    <property type="project" value="UniProtKB-ARBA"/>
</dbReference>
<name>A0A0C2BVD4_9BURK</name>
<dbReference type="CDD" id="cd09110">
    <property type="entry name" value="PLDc_CLS_1"/>
    <property type="match status" value="1"/>
</dbReference>
<evidence type="ECO:0000313" key="2">
    <source>
        <dbReference type="EMBL" id="KIF83969.1"/>
    </source>
</evidence>
<keyword evidence="3" id="KW-1185">Reference proteome</keyword>
<organism evidence="2 3">
    <name type="scientific">Noviherbaspirillum autotrophicum</name>
    <dbReference type="NCBI Taxonomy" id="709839"/>
    <lineage>
        <taxon>Bacteria</taxon>
        <taxon>Pseudomonadati</taxon>
        <taxon>Pseudomonadota</taxon>
        <taxon>Betaproteobacteria</taxon>
        <taxon>Burkholderiales</taxon>
        <taxon>Oxalobacteraceae</taxon>
        <taxon>Noviherbaspirillum</taxon>
    </lineage>
</organism>
<evidence type="ECO:0000313" key="3">
    <source>
        <dbReference type="Proteomes" id="UP000031572"/>
    </source>
</evidence>
<dbReference type="SMART" id="SM00155">
    <property type="entry name" value="PLDc"/>
    <property type="match status" value="2"/>
</dbReference>
<dbReference type="Gene3D" id="3.30.870.10">
    <property type="entry name" value="Endonuclease Chain A"/>
    <property type="match status" value="2"/>
</dbReference>
<gene>
    <name evidence="2" type="ORF">TSA66_24085</name>
</gene>
<dbReference type="CDD" id="cd09159">
    <property type="entry name" value="PLDc_ybhO_like_2"/>
    <property type="match status" value="1"/>
</dbReference>
<protein>
    <submittedName>
        <fullName evidence="2">Cardiolipin synthase</fullName>
    </submittedName>
</protein>
<dbReference type="InterPro" id="IPR001736">
    <property type="entry name" value="PLipase_D/transphosphatidylase"/>
</dbReference>
<dbReference type="Proteomes" id="UP000031572">
    <property type="component" value="Unassembled WGS sequence"/>
</dbReference>
<dbReference type="PROSITE" id="PS50035">
    <property type="entry name" value="PLD"/>
    <property type="match status" value="2"/>
</dbReference>
<feature type="domain" description="PLD phosphodiesterase" evidence="1">
    <location>
        <begin position="149"/>
        <end position="176"/>
    </location>
</feature>
<dbReference type="SUPFAM" id="SSF56024">
    <property type="entry name" value="Phospholipase D/nuclease"/>
    <property type="match status" value="2"/>
</dbReference>
<dbReference type="AlphaFoldDB" id="A0A0C2BVD4"/>
<dbReference type="PANTHER" id="PTHR21248">
    <property type="entry name" value="CARDIOLIPIN SYNTHASE"/>
    <property type="match status" value="1"/>
</dbReference>
<comment type="caution">
    <text evidence="2">The sequence shown here is derived from an EMBL/GenBank/DDBJ whole genome shotgun (WGS) entry which is preliminary data.</text>
</comment>
<evidence type="ECO:0000259" key="1">
    <source>
        <dbReference type="PROSITE" id="PS50035"/>
    </source>
</evidence>